<accession>W4JTX0</accession>
<dbReference type="HOGENOM" id="CLU_1165956_0_0_1"/>
<name>W4JTX0_HETIT</name>
<evidence type="ECO:0000313" key="1">
    <source>
        <dbReference type="EMBL" id="ETW76899.1"/>
    </source>
</evidence>
<protein>
    <submittedName>
        <fullName evidence="1">Uncharacterized protein</fullName>
    </submittedName>
</protein>
<reference evidence="1 2" key="1">
    <citation type="journal article" date="2012" name="New Phytol.">
        <title>Insight into trade-off between wood decay and parasitism from the genome of a fungal forest pathogen.</title>
        <authorList>
            <person name="Olson A."/>
            <person name="Aerts A."/>
            <person name="Asiegbu F."/>
            <person name="Belbahri L."/>
            <person name="Bouzid O."/>
            <person name="Broberg A."/>
            <person name="Canback B."/>
            <person name="Coutinho P.M."/>
            <person name="Cullen D."/>
            <person name="Dalman K."/>
            <person name="Deflorio G."/>
            <person name="van Diepen L.T."/>
            <person name="Dunand C."/>
            <person name="Duplessis S."/>
            <person name="Durling M."/>
            <person name="Gonthier P."/>
            <person name="Grimwood J."/>
            <person name="Fossdal C.G."/>
            <person name="Hansson D."/>
            <person name="Henrissat B."/>
            <person name="Hietala A."/>
            <person name="Himmelstrand K."/>
            <person name="Hoffmeister D."/>
            <person name="Hogberg N."/>
            <person name="James T.Y."/>
            <person name="Karlsson M."/>
            <person name="Kohler A."/>
            <person name="Kues U."/>
            <person name="Lee Y.H."/>
            <person name="Lin Y.C."/>
            <person name="Lind M."/>
            <person name="Lindquist E."/>
            <person name="Lombard V."/>
            <person name="Lucas S."/>
            <person name="Lunden K."/>
            <person name="Morin E."/>
            <person name="Murat C."/>
            <person name="Park J."/>
            <person name="Raffaello T."/>
            <person name="Rouze P."/>
            <person name="Salamov A."/>
            <person name="Schmutz J."/>
            <person name="Solheim H."/>
            <person name="Stahlberg J."/>
            <person name="Velez H."/>
            <person name="de Vries R.P."/>
            <person name="Wiebenga A."/>
            <person name="Woodward S."/>
            <person name="Yakovlev I."/>
            <person name="Garbelotto M."/>
            <person name="Martin F."/>
            <person name="Grigoriev I.V."/>
            <person name="Stenlid J."/>
        </authorList>
    </citation>
    <scope>NUCLEOTIDE SEQUENCE [LARGE SCALE GENOMIC DNA]</scope>
    <source>
        <strain evidence="1 2">TC 32-1</strain>
    </source>
</reference>
<keyword evidence="2" id="KW-1185">Reference proteome</keyword>
<dbReference type="AlphaFoldDB" id="W4JTX0"/>
<dbReference type="RefSeq" id="XP_009551763.1">
    <property type="nucleotide sequence ID" value="XM_009553468.1"/>
</dbReference>
<dbReference type="InParanoid" id="W4JTX0"/>
<dbReference type="GeneID" id="20666149"/>
<dbReference type="Proteomes" id="UP000030671">
    <property type="component" value="Unassembled WGS sequence"/>
</dbReference>
<proteinExistence type="predicted"/>
<dbReference type="KEGG" id="hir:HETIRDRAFT_106276"/>
<gene>
    <name evidence="1" type="ORF">HETIRDRAFT_106276</name>
</gene>
<organism evidence="1 2">
    <name type="scientific">Heterobasidion irregulare (strain TC 32-1)</name>
    <dbReference type="NCBI Taxonomy" id="747525"/>
    <lineage>
        <taxon>Eukaryota</taxon>
        <taxon>Fungi</taxon>
        <taxon>Dikarya</taxon>
        <taxon>Basidiomycota</taxon>
        <taxon>Agaricomycotina</taxon>
        <taxon>Agaricomycetes</taxon>
        <taxon>Russulales</taxon>
        <taxon>Bondarzewiaceae</taxon>
        <taxon>Heterobasidion</taxon>
        <taxon>Heterobasidion annosum species complex</taxon>
    </lineage>
</organism>
<evidence type="ECO:0000313" key="2">
    <source>
        <dbReference type="Proteomes" id="UP000030671"/>
    </source>
</evidence>
<dbReference type="EMBL" id="KI925464">
    <property type="protein sequence ID" value="ETW76899.1"/>
    <property type="molecule type" value="Genomic_DNA"/>
</dbReference>
<sequence length="240" mass="26806">MSTNHSDQLSWWNTLPRSLFRKRSTIFPQPPVDFQPLIVPSHPRPDLIDVASVFPPPRSFSSILSEPIHRVDLALLAPSITVPETPVNVPGTIAITPVEPGIRMPPMQAGGIMMGVTVITERDGVWLEEGVSIDVIEKKENGVFDYQSIVLGQRIWRDDRIVVFSGKASGKQIVVIASTHRINSPSPMGYALYHNFGEYIRALFIADREREVTSTEDVEEITRWALGGAGAQIFRRFRHA</sequence>